<evidence type="ECO:0000313" key="1">
    <source>
        <dbReference type="EMBL" id="KAK3781775.1"/>
    </source>
</evidence>
<dbReference type="EMBL" id="JAWDGP010002600">
    <property type="protein sequence ID" value="KAK3781775.1"/>
    <property type="molecule type" value="Genomic_DNA"/>
</dbReference>
<keyword evidence="2" id="KW-1185">Reference proteome</keyword>
<accession>A0AAE1A5V5</accession>
<reference evidence="1" key="1">
    <citation type="journal article" date="2023" name="G3 (Bethesda)">
        <title>A reference genome for the long-term kleptoplast-retaining sea slug Elysia crispata morphotype clarki.</title>
        <authorList>
            <person name="Eastman K.E."/>
            <person name="Pendleton A.L."/>
            <person name="Shaikh M.A."/>
            <person name="Suttiyut T."/>
            <person name="Ogas R."/>
            <person name="Tomko P."/>
            <person name="Gavelis G."/>
            <person name="Widhalm J.R."/>
            <person name="Wisecaver J.H."/>
        </authorList>
    </citation>
    <scope>NUCLEOTIDE SEQUENCE</scope>
    <source>
        <strain evidence="1">ECLA1</strain>
    </source>
</reference>
<evidence type="ECO:0000313" key="2">
    <source>
        <dbReference type="Proteomes" id="UP001283361"/>
    </source>
</evidence>
<dbReference type="AlphaFoldDB" id="A0AAE1A5V5"/>
<gene>
    <name evidence="1" type="ORF">RRG08_021421</name>
</gene>
<dbReference type="Proteomes" id="UP001283361">
    <property type="component" value="Unassembled WGS sequence"/>
</dbReference>
<proteinExistence type="predicted"/>
<protein>
    <submittedName>
        <fullName evidence="1">Uncharacterized protein</fullName>
    </submittedName>
</protein>
<organism evidence="1 2">
    <name type="scientific">Elysia crispata</name>
    <name type="common">lettuce slug</name>
    <dbReference type="NCBI Taxonomy" id="231223"/>
    <lineage>
        <taxon>Eukaryota</taxon>
        <taxon>Metazoa</taxon>
        <taxon>Spiralia</taxon>
        <taxon>Lophotrochozoa</taxon>
        <taxon>Mollusca</taxon>
        <taxon>Gastropoda</taxon>
        <taxon>Heterobranchia</taxon>
        <taxon>Euthyneura</taxon>
        <taxon>Panpulmonata</taxon>
        <taxon>Sacoglossa</taxon>
        <taxon>Placobranchoidea</taxon>
        <taxon>Plakobranchidae</taxon>
        <taxon>Elysia</taxon>
    </lineage>
</organism>
<sequence length="100" mass="11052">MQVSSPNHLCPVPAGKDNNFLRGGDGGFQESPVGQALRRSVVWCWVSPNPPNRYLQSTESCSLCMRVSRYTTRVKGLDTDELPPWFVAITSTTHVIICEG</sequence>
<name>A0AAE1A5V5_9GAST</name>
<comment type="caution">
    <text evidence="1">The sequence shown here is derived from an EMBL/GenBank/DDBJ whole genome shotgun (WGS) entry which is preliminary data.</text>
</comment>